<evidence type="ECO:0000259" key="3">
    <source>
        <dbReference type="PROSITE" id="PS50850"/>
    </source>
</evidence>
<evidence type="ECO:0000313" key="5">
    <source>
        <dbReference type="WBParaSite" id="PSAMB.scaffold3699size17191.g22314.t1"/>
    </source>
</evidence>
<reference evidence="5" key="1">
    <citation type="submission" date="2022-11" db="UniProtKB">
        <authorList>
            <consortium name="WormBaseParasite"/>
        </authorList>
    </citation>
    <scope>IDENTIFICATION</scope>
</reference>
<dbReference type="Pfam" id="PF07690">
    <property type="entry name" value="MFS_1"/>
    <property type="match status" value="1"/>
</dbReference>
<feature type="transmembrane region" description="Helical" evidence="2">
    <location>
        <begin position="62"/>
        <end position="85"/>
    </location>
</feature>
<evidence type="ECO:0000256" key="2">
    <source>
        <dbReference type="SAM" id="Phobius"/>
    </source>
</evidence>
<dbReference type="PANTHER" id="PTHR11360:SF310">
    <property type="entry name" value="MONOCARBOXYLATE TRANSPORTER 9-LIKE"/>
    <property type="match status" value="1"/>
</dbReference>
<evidence type="ECO:0000313" key="4">
    <source>
        <dbReference type="Proteomes" id="UP000887566"/>
    </source>
</evidence>
<feature type="domain" description="Major facilitator superfamily (MFS) profile" evidence="3">
    <location>
        <begin position="26"/>
        <end position="407"/>
    </location>
</feature>
<dbReference type="PROSITE" id="PS50850">
    <property type="entry name" value="MFS"/>
    <property type="match status" value="1"/>
</dbReference>
<keyword evidence="2" id="KW-1133">Transmembrane helix</keyword>
<feature type="transmembrane region" description="Helical" evidence="2">
    <location>
        <begin position="354"/>
        <end position="375"/>
    </location>
</feature>
<dbReference type="InterPro" id="IPR050327">
    <property type="entry name" value="Proton-linked_MCT"/>
</dbReference>
<feature type="transmembrane region" description="Helical" evidence="2">
    <location>
        <begin position="381"/>
        <end position="404"/>
    </location>
</feature>
<feature type="transmembrane region" description="Helical" evidence="2">
    <location>
        <begin position="149"/>
        <end position="172"/>
    </location>
</feature>
<proteinExistence type="predicted"/>
<feature type="transmembrane region" description="Helical" evidence="2">
    <location>
        <begin position="227"/>
        <end position="248"/>
    </location>
</feature>
<sequence>MSFSSLSRSPTLRPSEGVMDGRHSWLVLIAALVVYTHALGMGTAYGIYFIEFMTEFNVSMSAAALVASIMYGATTATAPISSLLYRRLGSQKTIMLGGLVASFGFFTCSFASSLRQVAFIHGIIGFGFGITTIPIWSVHTEYFDRYRNLALGILTAGGGLGLFIFSPIFTYLIDEYTWRGSMLLNAAITLHVVGAGFLMKPLQKTTCKVLLVKDDVSCEKLYPSEKIFLFAMSALCWAGSGQTFYQMMPTLAKHHDISESMMIVITSAIGATDIFARLSAAVLNHTLLRCHTVFLYAMALFMVAMSQLAVSMCASFESFLFAGVCFGCSFGLTLGSYGASAFDVFGYEHFPEVIGIATFACSIGGLTTPVLAGYLGDTYGIVWTFRFAALVAVTGSIGCFALAIRKHLGQSKQLIRSAAA</sequence>
<keyword evidence="2" id="KW-0472">Membrane</keyword>
<dbReference type="AlphaFoldDB" id="A0A914WEJ5"/>
<feature type="transmembrane region" description="Helical" evidence="2">
    <location>
        <begin position="94"/>
        <end position="112"/>
    </location>
</feature>
<protein>
    <submittedName>
        <fullName evidence="5">Major facilitator superfamily (MFS) profile domain-containing protein</fullName>
    </submittedName>
</protein>
<feature type="transmembrane region" description="Helical" evidence="2">
    <location>
        <begin position="118"/>
        <end position="137"/>
    </location>
</feature>
<evidence type="ECO:0000256" key="1">
    <source>
        <dbReference type="ARBA" id="ARBA00004141"/>
    </source>
</evidence>
<accession>A0A914WEJ5</accession>
<dbReference type="GO" id="GO:0008028">
    <property type="term" value="F:monocarboxylic acid transmembrane transporter activity"/>
    <property type="evidence" value="ECO:0007669"/>
    <property type="project" value="TreeGrafter"/>
</dbReference>
<dbReference type="InterPro" id="IPR020846">
    <property type="entry name" value="MFS_dom"/>
</dbReference>
<organism evidence="4 5">
    <name type="scientific">Plectus sambesii</name>
    <dbReference type="NCBI Taxonomy" id="2011161"/>
    <lineage>
        <taxon>Eukaryota</taxon>
        <taxon>Metazoa</taxon>
        <taxon>Ecdysozoa</taxon>
        <taxon>Nematoda</taxon>
        <taxon>Chromadorea</taxon>
        <taxon>Plectida</taxon>
        <taxon>Plectina</taxon>
        <taxon>Plectoidea</taxon>
        <taxon>Plectidae</taxon>
        <taxon>Plectus</taxon>
    </lineage>
</organism>
<feature type="transmembrane region" description="Helical" evidence="2">
    <location>
        <begin position="25"/>
        <end position="50"/>
    </location>
</feature>
<feature type="transmembrane region" description="Helical" evidence="2">
    <location>
        <begin position="318"/>
        <end position="342"/>
    </location>
</feature>
<feature type="transmembrane region" description="Helical" evidence="2">
    <location>
        <begin position="260"/>
        <end position="281"/>
    </location>
</feature>
<dbReference type="SUPFAM" id="SSF103473">
    <property type="entry name" value="MFS general substrate transporter"/>
    <property type="match status" value="1"/>
</dbReference>
<dbReference type="WBParaSite" id="PSAMB.scaffold3699size17191.g22314.t1">
    <property type="protein sequence ID" value="PSAMB.scaffold3699size17191.g22314.t1"/>
    <property type="gene ID" value="PSAMB.scaffold3699size17191.g22314"/>
</dbReference>
<comment type="subcellular location">
    <subcellularLocation>
        <location evidence="1">Membrane</location>
        <topology evidence="1">Multi-pass membrane protein</topology>
    </subcellularLocation>
</comment>
<keyword evidence="2" id="KW-0812">Transmembrane</keyword>
<keyword evidence="4" id="KW-1185">Reference proteome</keyword>
<dbReference type="InterPro" id="IPR036259">
    <property type="entry name" value="MFS_trans_sf"/>
</dbReference>
<feature type="transmembrane region" description="Helical" evidence="2">
    <location>
        <begin position="178"/>
        <end position="198"/>
    </location>
</feature>
<dbReference type="Gene3D" id="1.20.1250.20">
    <property type="entry name" value="MFS general substrate transporter like domains"/>
    <property type="match status" value="2"/>
</dbReference>
<feature type="transmembrane region" description="Helical" evidence="2">
    <location>
        <begin position="293"/>
        <end position="312"/>
    </location>
</feature>
<dbReference type="Proteomes" id="UP000887566">
    <property type="component" value="Unplaced"/>
</dbReference>
<dbReference type="GO" id="GO:0016020">
    <property type="term" value="C:membrane"/>
    <property type="evidence" value="ECO:0007669"/>
    <property type="project" value="UniProtKB-SubCell"/>
</dbReference>
<dbReference type="PANTHER" id="PTHR11360">
    <property type="entry name" value="MONOCARBOXYLATE TRANSPORTER"/>
    <property type="match status" value="1"/>
</dbReference>
<name>A0A914WEJ5_9BILA</name>
<dbReference type="InterPro" id="IPR011701">
    <property type="entry name" value="MFS"/>
</dbReference>